<name>A0A8H3AC91_9AGAM</name>
<sequence>MLNELRVASTLLQDSIDRYAKACNSIKHSQLGVSQVEGLASFTLATELHQLAAYEAKLRESKAAIARYVNLCTSIVPANRLPSETLLRVFRLLVDMEHRKPFSSLQGIPKYPLILSHVCIAWRNIILRSPSLWSRIRISSDLRTDEFLKSYTDFHSGQTKEALLDILVSDSFDSRTRKAPSLSTFVVPFAGRIRSLELQLTIDEDPLVTTVGDLIAKSLEASSNTLERFALSAYPTDPENLFIESSSRGSNNLITYLSHDQLEAILSRIDDLWLRGLYFNWESKAYHGLTALQLEHCYAASISEPQLISILASSPQLKWLDIGLDIIQTVATPDLPSIYLPELELFVGSVLLLRLIRPGSNELTVSIIGNDGKPGMLYDAKVKDFFSCANMVNFYSDGFLDHISGVNSLLSFAPRLRVLAVSHIELSGASLDITTHNSLDTVYLLDGCTLEWPLLREMVTRWNIKRLVFWGKNYISRDEPKTIDSQKALEDELSDLPVKDIQLEFVPGNGPCPMDLFVGPSSK</sequence>
<protein>
    <recommendedName>
        <fullName evidence="3">F-box domain-containing protein</fullName>
    </recommendedName>
</protein>
<organism evidence="1 2">
    <name type="scientific">Rhizoctonia solani</name>
    <dbReference type="NCBI Taxonomy" id="456999"/>
    <lineage>
        <taxon>Eukaryota</taxon>
        <taxon>Fungi</taxon>
        <taxon>Dikarya</taxon>
        <taxon>Basidiomycota</taxon>
        <taxon>Agaricomycotina</taxon>
        <taxon>Agaricomycetes</taxon>
        <taxon>Cantharellales</taxon>
        <taxon>Ceratobasidiaceae</taxon>
        <taxon>Rhizoctonia</taxon>
    </lineage>
</organism>
<dbReference type="Proteomes" id="UP000663846">
    <property type="component" value="Unassembled WGS sequence"/>
</dbReference>
<evidence type="ECO:0000313" key="1">
    <source>
        <dbReference type="EMBL" id="CAE6413918.1"/>
    </source>
</evidence>
<dbReference type="EMBL" id="CAJMWS010000315">
    <property type="protein sequence ID" value="CAE6413918.1"/>
    <property type="molecule type" value="Genomic_DNA"/>
</dbReference>
<gene>
    <name evidence="1" type="ORF">RDB_LOCUS73848</name>
</gene>
<evidence type="ECO:0000313" key="2">
    <source>
        <dbReference type="Proteomes" id="UP000663846"/>
    </source>
</evidence>
<dbReference type="AlphaFoldDB" id="A0A8H3AC91"/>
<comment type="caution">
    <text evidence="1">The sequence shown here is derived from an EMBL/GenBank/DDBJ whole genome shotgun (WGS) entry which is preliminary data.</text>
</comment>
<dbReference type="Gene3D" id="1.20.1280.50">
    <property type="match status" value="1"/>
</dbReference>
<evidence type="ECO:0008006" key="3">
    <source>
        <dbReference type="Google" id="ProtNLM"/>
    </source>
</evidence>
<accession>A0A8H3AC91</accession>
<proteinExistence type="predicted"/>
<reference evidence="1" key="1">
    <citation type="submission" date="2021-01" db="EMBL/GenBank/DDBJ databases">
        <authorList>
            <person name="Kaushik A."/>
        </authorList>
    </citation>
    <scope>NUCLEOTIDE SEQUENCE</scope>
    <source>
        <strain evidence="1">AG1-1C</strain>
    </source>
</reference>